<sequence length="244" mass="27198">MAEIDTSSSKEVPEQLYHTILHYIDAYTSGAPFAVCPLATHTDLSSAKEYARTALHDLGYQADDFVSFEVRTAATENWQHGDGTIVWAKAANSTEVMVDIDTTSNDEKLPEGLNHQLQLPNGSNHLHYVVQTTINLVKDRSGVAQQSEVEGVYAYRSDAILAAKRQLSELFDNNDFAQYEERSEPGDYEGWPYGEDVIVHAIAETGDNYYIAVKTVPGAHQRHKTHRTKILGNHGHKRHTTATE</sequence>
<dbReference type="AlphaFoldDB" id="A0A9P8RKB9"/>
<dbReference type="RefSeq" id="XP_045952145.1">
    <property type="nucleotide sequence ID" value="XM_046104224.1"/>
</dbReference>
<keyword evidence="2" id="KW-1185">Reference proteome</keyword>
<dbReference type="Proteomes" id="UP000758603">
    <property type="component" value="Unassembled WGS sequence"/>
</dbReference>
<protein>
    <submittedName>
        <fullName evidence="1">Uncharacterized protein</fullName>
    </submittedName>
</protein>
<evidence type="ECO:0000313" key="2">
    <source>
        <dbReference type="Proteomes" id="UP000758603"/>
    </source>
</evidence>
<gene>
    <name evidence="1" type="ORF">BKA67DRAFT_585893</name>
</gene>
<evidence type="ECO:0000313" key="1">
    <source>
        <dbReference type="EMBL" id="KAH6645631.1"/>
    </source>
</evidence>
<comment type="caution">
    <text evidence="1">The sequence shown here is derived from an EMBL/GenBank/DDBJ whole genome shotgun (WGS) entry which is preliminary data.</text>
</comment>
<organism evidence="1 2">
    <name type="scientific">Truncatella angustata</name>
    <dbReference type="NCBI Taxonomy" id="152316"/>
    <lineage>
        <taxon>Eukaryota</taxon>
        <taxon>Fungi</taxon>
        <taxon>Dikarya</taxon>
        <taxon>Ascomycota</taxon>
        <taxon>Pezizomycotina</taxon>
        <taxon>Sordariomycetes</taxon>
        <taxon>Xylariomycetidae</taxon>
        <taxon>Amphisphaeriales</taxon>
        <taxon>Sporocadaceae</taxon>
        <taxon>Truncatella</taxon>
    </lineage>
</organism>
<dbReference type="EMBL" id="JAGPXC010000011">
    <property type="protein sequence ID" value="KAH6645631.1"/>
    <property type="molecule type" value="Genomic_DNA"/>
</dbReference>
<dbReference type="OrthoDB" id="3880401at2759"/>
<proteinExistence type="predicted"/>
<name>A0A9P8RKB9_9PEZI</name>
<dbReference type="GeneID" id="70133115"/>
<reference evidence="1" key="1">
    <citation type="journal article" date="2021" name="Nat. Commun.">
        <title>Genetic determinants of endophytism in the Arabidopsis root mycobiome.</title>
        <authorList>
            <person name="Mesny F."/>
            <person name="Miyauchi S."/>
            <person name="Thiergart T."/>
            <person name="Pickel B."/>
            <person name="Atanasova L."/>
            <person name="Karlsson M."/>
            <person name="Huettel B."/>
            <person name="Barry K.W."/>
            <person name="Haridas S."/>
            <person name="Chen C."/>
            <person name="Bauer D."/>
            <person name="Andreopoulos W."/>
            <person name="Pangilinan J."/>
            <person name="LaButti K."/>
            <person name="Riley R."/>
            <person name="Lipzen A."/>
            <person name="Clum A."/>
            <person name="Drula E."/>
            <person name="Henrissat B."/>
            <person name="Kohler A."/>
            <person name="Grigoriev I.V."/>
            <person name="Martin F.M."/>
            <person name="Hacquard S."/>
        </authorList>
    </citation>
    <scope>NUCLEOTIDE SEQUENCE</scope>
    <source>
        <strain evidence="1">MPI-SDFR-AT-0073</strain>
    </source>
</reference>
<accession>A0A9P8RKB9</accession>